<evidence type="ECO:0000313" key="3">
    <source>
        <dbReference type="Proteomes" id="UP000189796"/>
    </source>
</evidence>
<dbReference type="EMBL" id="LT670817">
    <property type="protein sequence ID" value="SHH61689.1"/>
    <property type="molecule type" value="Genomic_DNA"/>
</dbReference>
<proteinExistence type="predicted"/>
<organism evidence="2 3">
    <name type="scientific">Bradyrhizobium erythrophlei</name>
    <dbReference type="NCBI Taxonomy" id="1437360"/>
    <lineage>
        <taxon>Bacteria</taxon>
        <taxon>Pseudomonadati</taxon>
        <taxon>Pseudomonadota</taxon>
        <taxon>Alphaproteobacteria</taxon>
        <taxon>Hyphomicrobiales</taxon>
        <taxon>Nitrobacteraceae</taxon>
        <taxon>Bradyrhizobium</taxon>
    </lineage>
</organism>
<name>A0A1M5UFE2_9BRAD</name>
<dbReference type="AlphaFoldDB" id="A0A1M5UFE2"/>
<reference evidence="2 3" key="1">
    <citation type="submission" date="2016-11" db="EMBL/GenBank/DDBJ databases">
        <authorList>
            <person name="Jaros S."/>
            <person name="Januszkiewicz K."/>
            <person name="Wedrychowicz H."/>
        </authorList>
    </citation>
    <scope>NUCLEOTIDE SEQUENCE [LARGE SCALE GENOMIC DNA]</scope>
    <source>
        <strain evidence="2 3">GAS138</strain>
    </source>
</reference>
<dbReference type="PROSITE" id="PS51257">
    <property type="entry name" value="PROKAR_LIPOPROTEIN"/>
    <property type="match status" value="1"/>
</dbReference>
<dbReference type="Proteomes" id="UP000189796">
    <property type="component" value="Chromosome I"/>
</dbReference>
<gene>
    <name evidence="2" type="ORF">SAMN05443248_5417</name>
</gene>
<evidence type="ECO:0000256" key="1">
    <source>
        <dbReference type="SAM" id="MobiDB-lite"/>
    </source>
</evidence>
<evidence type="ECO:0008006" key="4">
    <source>
        <dbReference type="Google" id="ProtNLM"/>
    </source>
</evidence>
<dbReference type="RefSeq" id="WP_079604037.1">
    <property type="nucleotide sequence ID" value="NZ_LT670817.1"/>
</dbReference>
<feature type="region of interest" description="Disordered" evidence="1">
    <location>
        <begin position="109"/>
        <end position="145"/>
    </location>
</feature>
<evidence type="ECO:0000313" key="2">
    <source>
        <dbReference type="EMBL" id="SHH61689.1"/>
    </source>
</evidence>
<dbReference type="OrthoDB" id="8255563at2"/>
<sequence>MIVRASHTLHLSRGAAVAALLALAIGLAGCADMGDSFVAGAFADPAKYDFYDCKQLEAERKALAARGAELQGLMAKADTGVAGPVVAELAYRNDYIAVRAQSRLLEENWRRNKCQDSPPGTALAAPPAPPKKDKREQMRSGNAVY</sequence>
<accession>A0A1M5UFE2</accession>
<protein>
    <recommendedName>
        <fullName evidence="4">Twin-arginine translocation pathway signal</fullName>
    </recommendedName>
</protein>